<name>A0A179DDJ0_9SPHI</name>
<evidence type="ECO:0000313" key="11">
    <source>
        <dbReference type="Proteomes" id="UP000078459"/>
    </source>
</evidence>
<accession>A0A179DDJ0</accession>
<dbReference type="Gene3D" id="2.40.170.20">
    <property type="entry name" value="TonB-dependent receptor, beta-barrel domain"/>
    <property type="match status" value="1"/>
</dbReference>
<comment type="similarity">
    <text evidence="7">Belongs to the TonB-dependent receptor family.</text>
</comment>
<evidence type="ECO:0000256" key="4">
    <source>
        <dbReference type="ARBA" id="ARBA00022692"/>
    </source>
</evidence>
<dbReference type="SUPFAM" id="SSF56935">
    <property type="entry name" value="Porins"/>
    <property type="match status" value="1"/>
</dbReference>
<sequence>MKRKAILVLLSFFSFFYVSAQDIIITGKVSDAKTNETLIGVSISIKNSTSGTQSDVNGNYTITAAPNATLVFTYIGYVTQEIPVNGKTVINSVLVTANQSLNEVVVIGYGTQKKRDLTGAITSIKGEEIEKLPNINPISSLQGKVAGLTIVNSGAPGASPTVRIRGVNSTNGAAPVYVVDGVIQDNIDYLNSADIESIDVLKDPSSIAVFGIRGGNGVIAVTTKRAAKGQTRVTYQGSVGIQNVTNTIDVTDAAGFRKLYDQQLANNNAAPFDYSSYNADTDWQDLILRTAVQTNNSLSISNTGEKTTTLINLGYNKQEGVVRYGDFQRFVGRFNQEIRINKNLKLGADITANHYITQGSGVSLNNALWSAPIVPVQFDENTYYSMPSFQRAQVGNPIESINRANGNSINKGYRAVGNVFAEVKFLKQFKLRSAFYTDLSFNGSRGYTPLPNRFINLAEGNAPTDTTINVNGRTSVRQNQDEFRKFQQDHTVSYDSIFNNKHRINAVVGFTSLYEGSTNLSGSRTDTTLNIPRDPQFWYLGIADQINPGNFNGGGGENAILGYLARVSYGYGGKYLLNASIRRDGSSRISPENRYRTFGALGLGWVLSEENFLKNSEKIDFLKIRGSWGTVGNTNGLGQNYFEPNLVQSGVGVFGDNIFTSVTPAFLPDPNLKWETTRGVDVGLDLRAFKNKFSAEIDLYNRKTVDLITRITLPGSSGNITYFTNLGSISNKGVEVALGYNDKIGKDFTFGISPNFSYNKNNVESLGNDFNFTLTGNGGVNRTITGESIGHFFGYRQVGVYQSIADLQNKPAFSNSQVGDIAYADLNGDGVITAAGDREILGSPMPDFNYGFNINTGYKNFDLLLQGQGVAGNSIYTQRRTNSFAILNYESNRLNAWTGAGTSNVEPILDNSRANNFVFSSYYLEPGDYFRLRTVQLGYNVNKDLLSKVSLKGLRVYVSGQNIKTWSKATGYSPEVPIGILAGGADNGVYPLPAVYTFGINATF</sequence>
<feature type="signal peptide" evidence="8">
    <location>
        <begin position="1"/>
        <end position="20"/>
    </location>
</feature>
<keyword evidence="11" id="KW-1185">Reference proteome</keyword>
<dbReference type="RefSeq" id="WP_082911419.1">
    <property type="nucleotide sequence ID" value="NZ_LWHJ01000028.1"/>
</dbReference>
<evidence type="ECO:0000256" key="8">
    <source>
        <dbReference type="SAM" id="SignalP"/>
    </source>
</evidence>
<reference evidence="10 11" key="1">
    <citation type="submission" date="2016-04" db="EMBL/GenBank/DDBJ databases">
        <authorList>
            <person name="Evans L.H."/>
            <person name="Alamgir A."/>
            <person name="Owens N."/>
            <person name="Weber N.D."/>
            <person name="Virtaneva K."/>
            <person name="Barbian K."/>
            <person name="Babar A."/>
            <person name="Rosenke K."/>
        </authorList>
    </citation>
    <scope>NUCLEOTIDE SEQUENCE [LARGE SCALE GENOMIC DNA]</scope>
    <source>
        <strain evidence="10 11">CCM 8644</strain>
    </source>
</reference>
<feature type="domain" description="TonB-dependent receptor plug" evidence="9">
    <location>
        <begin position="113"/>
        <end position="218"/>
    </location>
</feature>
<reference evidence="10 11" key="2">
    <citation type="submission" date="2016-06" db="EMBL/GenBank/DDBJ databases">
        <title>Pedobacter psychrophilus sp. nov., isolated from Antarctic fragmentary rock.</title>
        <authorList>
            <person name="Svec P."/>
        </authorList>
    </citation>
    <scope>NUCLEOTIDE SEQUENCE [LARGE SCALE GENOMIC DNA]</scope>
    <source>
        <strain evidence="10 11">CCM 8644</strain>
    </source>
</reference>
<dbReference type="InterPro" id="IPR012910">
    <property type="entry name" value="Plug_dom"/>
</dbReference>
<dbReference type="InterPro" id="IPR037066">
    <property type="entry name" value="Plug_dom_sf"/>
</dbReference>
<dbReference type="STRING" id="1826909.A5893_10545"/>
<dbReference type="GO" id="GO:0009279">
    <property type="term" value="C:cell outer membrane"/>
    <property type="evidence" value="ECO:0007669"/>
    <property type="project" value="UniProtKB-SubCell"/>
</dbReference>
<keyword evidence="2 7" id="KW-0813">Transport</keyword>
<dbReference type="InterPro" id="IPR039426">
    <property type="entry name" value="TonB-dep_rcpt-like"/>
</dbReference>
<dbReference type="EMBL" id="LWHJ01000028">
    <property type="protein sequence ID" value="OAQ39101.1"/>
    <property type="molecule type" value="Genomic_DNA"/>
</dbReference>
<comment type="caution">
    <text evidence="10">The sequence shown here is derived from an EMBL/GenBank/DDBJ whole genome shotgun (WGS) entry which is preliminary data.</text>
</comment>
<dbReference type="InterPro" id="IPR036942">
    <property type="entry name" value="Beta-barrel_TonB_sf"/>
</dbReference>
<feature type="chain" id="PRO_5008100375" evidence="8">
    <location>
        <begin position="21"/>
        <end position="1004"/>
    </location>
</feature>
<evidence type="ECO:0000313" key="10">
    <source>
        <dbReference type="EMBL" id="OAQ39101.1"/>
    </source>
</evidence>
<keyword evidence="8" id="KW-0732">Signal</keyword>
<dbReference type="AlphaFoldDB" id="A0A179DDJ0"/>
<evidence type="ECO:0000256" key="3">
    <source>
        <dbReference type="ARBA" id="ARBA00022452"/>
    </source>
</evidence>
<evidence type="ECO:0000256" key="5">
    <source>
        <dbReference type="ARBA" id="ARBA00023136"/>
    </source>
</evidence>
<dbReference type="InterPro" id="IPR008969">
    <property type="entry name" value="CarboxyPept-like_regulatory"/>
</dbReference>
<gene>
    <name evidence="10" type="ORF">A5893_10545</name>
</gene>
<dbReference type="Pfam" id="PF13715">
    <property type="entry name" value="CarbopepD_reg_2"/>
    <property type="match status" value="1"/>
</dbReference>
<dbReference type="NCBIfam" id="TIGR04056">
    <property type="entry name" value="OMP_RagA_SusC"/>
    <property type="match status" value="1"/>
</dbReference>
<keyword evidence="6 7" id="KW-0998">Cell outer membrane</keyword>
<dbReference type="PROSITE" id="PS52016">
    <property type="entry name" value="TONB_DEPENDENT_REC_3"/>
    <property type="match status" value="1"/>
</dbReference>
<dbReference type="Pfam" id="PF07715">
    <property type="entry name" value="Plug"/>
    <property type="match status" value="1"/>
</dbReference>
<keyword evidence="5 7" id="KW-0472">Membrane</keyword>
<protein>
    <submittedName>
        <fullName evidence="10">SusC/RagA family TonB-linked outer membrane protein</fullName>
    </submittedName>
</protein>
<keyword evidence="3 7" id="KW-1134">Transmembrane beta strand</keyword>
<dbReference type="Proteomes" id="UP000078459">
    <property type="component" value="Unassembled WGS sequence"/>
</dbReference>
<evidence type="ECO:0000256" key="1">
    <source>
        <dbReference type="ARBA" id="ARBA00004571"/>
    </source>
</evidence>
<dbReference type="Gene3D" id="2.170.130.10">
    <property type="entry name" value="TonB-dependent receptor, plug domain"/>
    <property type="match status" value="1"/>
</dbReference>
<evidence type="ECO:0000256" key="7">
    <source>
        <dbReference type="PROSITE-ProRule" id="PRU01360"/>
    </source>
</evidence>
<evidence type="ECO:0000259" key="9">
    <source>
        <dbReference type="Pfam" id="PF07715"/>
    </source>
</evidence>
<dbReference type="Gene3D" id="2.60.40.1120">
    <property type="entry name" value="Carboxypeptidase-like, regulatory domain"/>
    <property type="match status" value="1"/>
</dbReference>
<dbReference type="OrthoDB" id="9768177at2"/>
<keyword evidence="4 7" id="KW-0812">Transmembrane</keyword>
<organism evidence="10 11">
    <name type="scientific">Pedobacter psychrophilus</name>
    <dbReference type="NCBI Taxonomy" id="1826909"/>
    <lineage>
        <taxon>Bacteria</taxon>
        <taxon>Pseudomonadati</taxon>
        <taxon>Bacteroidota</taxon>
        <taxon>Sphingobacteriia</taxon>
        <taxon>Sphingobacteriales</taxon>
        <taxon>Sphingobacteriaceae</taxon>
        <taxon>Pedobacter</taxon>
    </lineage>
</organism>
<proteinExistence type="inferred from homology"/>
<dbReference type="NCBIfam" id="TIGR04057">
    <property type="entry name" value="SusC_RagA_signa"/>
    <property type="match status" value="1"/>
</dbReference>
<evidence type="ECO:0000256" key="6">
    <source>
        <dbReference type="ARBA" id="ARBA00023237"/>
    </source>
</evidence>
<comment type="subcellular location">
    <subcellularLocation>
        <location evidence="1 7">Cell outer membrane</location>
        <topology evidence="1 7">Multi-pass membrane protein</topology>
    </subcellularLocation>
</comment>
<evidence type="ECO:0000256" key="2">
    <source>
        <dbReference type="ARBA" id="ARBA00022448"/>
    </source>
</evidence>
<dbReference type="SUPFAM" id="SSF49464">
    <property type="entry name" value="Carboxypeptidase regulatory domain-like"/>
    <property type="match status" value="1"/>
</dbReference>
<dbReference type="InterPro" id="IPR023996">
    <property type="entry name" value="TonB-dep_OMP_SusC/RagA"/>
</dbReference>
<dbReference type="InterPro" id="IPR023997">
    <property type="entry name" value="TonB-dep_OMP_SusC/RagA_CS"/>
</dbReference>